<evidence type="ECO:0000259" key="1">
    <source>
        <dbReference type="Pfam" id="PF13456"/>
    </source>
</evidence>
<proteinExistence type="predicted"/>
<keyword evidence="3" id="KW-1185">Reference proteome</keyword>
<sequence length="169" mass="19604">MVLAIWWSPLKKGWVKLKTDGVVSYFSNCTLVGGVFRDVDTRWLCGFSLAVVKKTIFRAEARTMLEGFRIAWEKGFRQLELEYDNALLVETLLAGRVTNSSLVELRLINCIFRRTWKIRRRHIPKNQNAIANQMAKYINNGTPNLLLFIDPPSLLQRVLQFENNAFTRI</sequence>
<protein>
    <recommendedName>
        <fullName evidence="1">RNase H type-1 domain-containing protein</fullName>
    </recommendedName>
</protein>
<dbReference type="SUPFAM" id="SSF53098">
    <property type="entry name" value="Ribonuclease H-like"/>
    <property type="match status" value="1"/>
</dbReference>
<evidence type="ECO:0000313" key="2">
    <source>
        <dbReference type="EMBL" id="KAK5803284.1"/>
    </source>
</evidence>
<dbReference type="InterPro" id="IPR044730">
    <property type="entry name" value="RNase_H-like_dom_plant"/>
</dbReference>
<dbReference type="InterPro" id="IPR036397">
    <property type="entry name" value="RNaseH_sf"/>
</dbReference>
<dbReference type="PANTHER" id="PTHR47723:SF24">
    <property type="entry name" value="RNASE H TYPE-1 DOMAIN-CONTAINING PROTEIN"/>
    <property type="match status" value="1"/>
</dbReference>
<dbReference type="Gene3D" id="3.30.420.10">
    <property type="entry name" value="Ribonuclease H-like superfamily/Ribonuclease H"/>
    <property type="match status" value="1"/>
</dbReference>
<dbReference type="InterPro" id="IPR053151">
    <property type="entry name" value="RNase_H-like"/>
</dbReference>
<dbReference type="InterPro" id="IPR012337">
    <property type="entry name" value="RNaseH-like_sf"/>
</dbReference>
<dbReference type="EMBL" id="JARKNE010000009">
    <property type="protein sequence ID" value="KAK5803284.1"/>
    <property type="molecule type" value="Genomic_DNA"/>
</dbReference>
<feature type="domain" description="RNase H type-1" evidence="1">
    <location>
        <begin position="19"/>
        <end position="137"/>
    </location>
</feature>
<dbReference type="PANTHER" id="PTHR47723">
    <property type="entry name" value="OS05G0353850 PROTEIN"/>
    <property type="match status" value="1"/>
</dbReference>
<dbReference type="CDD" id="cd06222">
    <property type="entry name" value="RNase_H_like"/>
    <property type="match status" value="1"/>
</dbReference>
<organism evidence="2 3">
    <name type="scientific">Gossypium arboreum</name>
    <name type="common">Tree cotton</name>
    <name type="synonym">Gossypium nanking</name>
    <dbReference type="NCBI Taxonomy" id="29729"/>
    <lineage>
        <taxon>Eukaryota</taxon>
        <taxon>Viridiplantae</taxon>
        <taxon>Streptophyta</taxon>
        <taxon>Embryophyta</taxon>
        <taxon>Tracheophyta</taxon>
        <taxon>Spermatophyta</taxon>
        <taxon>Magnoliopsida</taxon>
        <taxon>eudicotyledons</taxon>
        <taxon>Gunneridae</taxon>
        <taxon>Pentapetalae</taxon>
        <taxon>rosids</taxon>
        <taxon>malvids</taxon>
        <taxon>Malvales</taxon>
        <taxon>Malvaceae</taxon>
        <taxon>Malvoideae</taxon>
        <taxon>Gossypium</taxon>
    </lineage>
</organism>
<accession>A0ABR0NQ73</accession>
<reference evidence="2 3" key="1">
    <citation type="submission" date="2023-03" db="EMBL/GenBank/DDBJ databases">
        <title>WGS of Gossypium arboreum.</title>
        <authorList>
            <person name="Yu D."/>
        </authorList>
    </citation>
    <scope>NUCLEOTIDE SEQUENCE [LARGE SCALE GENOMIC DNA]</scope>
    <source>
        <tissue evidence="2">Leaf</tissue>
    </source>
</reference>
<dbReference type="InterPro" id="IPR002156">
    <property type="entry name" value="RNaseH_domain"/>
</dbReference>
<dbReference type="Proteomes" id="UP001358586">
    <property type="component" value="Chromosome 9"/>
</dbReference>
<name>A0ABR0NQ73_GOSAR</name>
<evidence type="ECO:0000313" key="3">
    <source>
        <dbReference type="Proteomes" id="UP001358586"/>
    </source>
</evidence>
<gene>
    <name evidence="2" type="ORF">PVK06_030929</name>
</gene>
<dbReference type="Pfam" id="PF13456">
    <property type="entry name" value="RVT_3"/>
    <property type="match status" value="1"/>
</dbReference>
<comment type="caution">
    <text evidence="2">The sequence shown here is derived from an EMBL/GenBank/DDBJ whole genome shotgun (WGS) entry which is preliminary data.</text>
</comment>